<accession>A0A3B3QDT3</accession>
<dbReference type="Pfam" id="PF00811">
    <property type="entry name" value="Ependymin"/>
    <property type="match status" value="1"/>
</dbReference>
<keyword evidence="4" id="KW-1185">Reference proteome</keyword>
<evidence type="ECO:0000313" key="3">
    <source>
        <dbReference type="Ensembl" id="ENSPKIP00000004303.1"/>
    </source>
</evidence>
<proteinExistence type="inferred from homology"/>
<comment type="similarity">
    <text evidence="1">Belongs to the ependymin family.</text>
</comment>
<evidence type="ECO:0000256" key="2">
    <source>
        <dbReference type="SAM" id="SignalP"/>
    </source>
</evidence>
<evidence type="ECO:0000313" key="4">
    <source>
        <dbReference type="Proteomes" id="UP000261540"/>
    </source>
</evidence>
<dbReference type="SMART" id="SM00026">
    <property type="entry name" value="EPEND"/>
    <property type="match status" value="1"/>
</dbReference>
<reference evidence="3" key="1">
    <citation type="submission" date="2025-08" db="UniProtKB">
        <authorList>
            <consortium name="Ensembl"/>
        </authorList>
    </citation>
    <scope>IDENTIFICATION</scope>
</reference>
<dbReference type="PANTHER" id="PTHR10697">
    <property type="entry name" value="MAMMALIAN EPENDYMIN-RELATED PROTEIN 1"/>
    <property type="match status" value="1"/>
</dbReference>
<keyword evidence="2" id="KW-0732">Signal</keyword>
<dbReference type="GO" id="GO:0005509">
    <property type="term" value="F:calcium ion binding"/>
    <property type="evidence" value="ECO:0007669"/>
    <property type="project" value="InterPro"/>
</dbReference>
<dbReference type="GO" id="GO:0007160">
    <property type="term" value="P:cell-matrix adhesion"/>
    <property type="evidence" value="ECO:0007669"/>
    <property type="project" value="InterPro"/>
</dbReference>
<feature type="signal peptide" evidence="2">
    <location>
        <begin position="1"/>
        <end position="19"/>
    </location>
</feature>
<dbReference type="InterPro" id="IPR001299">
    <property type="entry name" value="Ependymin"/>
</dbReference>
<dbReference type="Ensembl" id="ENSPKIT00000028285.1">
    <property type="protein sequence ID" value="ENSPKIP00000004303.1"/>
    <property type="gene ID" value="ENSPKIG00000021470.1"/>
</dbReference>
<dbReference type="GO" id="GO:0005764">
    <property type="term" value="C:lysosome"/>
    <property type="evidence" value="ECO:0007669"/>
    <property type="project" value="TreeGrafter"/>
</dbReference>
<feature type="chain" id="PRO_5017181529" evidence="2">
    <location>
        <begin position="20"/>
        <end position="215"/>
    </location>
</feature>
<reference evidence="3" key="2">
    <citation type="submission" date="2025-09" db="UniProtKB">
        <authorList>
            <consortium name="Ensembl"/>
        </authorList>
    </citation>
    <scope>IDENTIFICATION</scope>
</reference>
<dbReference type="RefSeq" id="XP_023653208.1">
    <property type="nucleotide sequence ID" value="XM_023797440.2"/>
</dbReference>
<dbReference type="AlphaFoldDB" id="A0A3B3QDT3"/>
<dbReference type="GeneTree" id="ENSGT00940000164430"/>
<dbReference type="Proteomes" id="UP000261540">
    <property type="component" value="Unplaced"/>
</dbReference>
<dbReference type="KEGG" id="pki:111836312"/>
<protein>
    <submittedName>
        <fullName evidence="3">Ependymin-like 1</fullName>
    </submittedName>
</protein>
<dbReference type="CTD" id="100302470"/>
<dbReference type="GeneID" id="111836312"/>
<sequence>MQTLALVSITLCLAVNVWAQKPRHCRSPPLVVGSLTVSAREGEFFAEAKYTYDALQKRVRFREFGCNNSQSFHTDKLILFRKRVMYDISYHDHSCKRIPLRVHFHPMEVPREAKLLSEVVLGSSSAPGQGLLVNIWVGNVSETGGKYFSTFTEFGCLPVSSIYYSNSTGWVMTSFFNNMNGIGNPEDFIPPDFCMRKENEETEWGTERDFFEALF</sequence>
<name>A0A3B3QDT3_9TELE</name>
<organism evidence="3 4">
    <name type="scientific">Paramormyrops kingsleyae</name>
    <dbReference type="NCBI Taxonomy" id="1676925"/>
    <lineage>
        <taxon>Eukaryota</taxon>
        <taxon>Metazoa</taxon>
        <taxon>Chordata</taxon>
        <taxon>Craniata</taxon>
        <taxon>Vertebrata</taxon>
        <taxon>Euteleostomi</taxon>
        <taxon>Actinopterygii</taxon>
        <taxon>Neopterygii</taxon>
        <taxon>Teleostei</taxon>
        <taxon>Osteoglossocephala</taxon>
        <taxon>Osteoglossomorpha</taxon>
        <taxon>Osteoglossiformes</taxon>
        <taxon>Mormyridae</taxon>
        <taxon>Paramormyrops</taxon>
    </lineage>
</organism>
<dbReference type="OrthoDB" id="9942506at2759"/>
<dbReference type="PRINTS" id="PR00317">
    <property type="entry name" value="EPENDYMIN"/>
</dbReference>
<dbReference type="GO" id="GO:0005576">
    <property type="term" value="C:extracellular region"/>
    <property type="evidence" value="ECO:0007669"/>
    <property type="project" value="InterPro"/>
</dbReference>
<evidence type="ECO:0000256" key="1">
    <source>
        <dbReference type="ARBA" id="ARBA00010771"/>
    </source>
</evidence>
<dbReference type="PANTHER" id="PTHR10697:SF5">
    <property type="entry name" value="EPENDYMIN-RELATED"/>
    <property type="match status" value="1"/>
</dbReference>